<dbReference type="AlphaFoldDB" id="A0A6J8C7Z8"/>
<dbReference type="InterPro" id="IPR016187">
    <property type="entry name" value="CTDL_fold"/>
</dbReference>
<feature type="compositionally biased region" description="Basic residues" evidence="2">
    <location>
        <begin position="201"/>
        <end position="210"/>
    </location>
</feature>
<keyword evidence="3" id="KW-0732">Signal</keyword>
<gene>
    <name evidence="5" type="ORF">MCOR_26194</name>
</gene>
<keyword evidence="6" id="KW-1185">Reference proteome</keyword>
<dbReference type="Gene3D" id="3.10.100.10">
    <property type="entry name" value="Mannose-Binding Protein A, subunit A"/>
    <property type="match status" value="1"/>
</dbReference>
<dbReference type="PROSITE" id="PS00615">
    <property type="entry name" value="C_TYPE_LECTIN_1"/>
    <property type="match status" value="1"/>
</dbReference>
<dbReference type="InterPro" id="IPR018378">
    <property type="entry name" value="C-type_lectin_CS"/>
</dbReference>
<accession>A0A6J8C7Z8</accession>
<feature type="compositionally biased region" description="Low complexity" evidence="2">
    <location>
        <begin position="248"/>
        <end position="257"/>
    </location>
</feature>
<proteinExistence type="predicted"/>
<organism evidence="5 6">
    <name type="scientific">Mytilus coruscus</name>
    <name type="common">Sea mussel</name>
    <dbReference type="NCBI Taxonomy" id="42192"/>
    <lineage>
        <taxon>Eukaryota</taxon>
        <taxon>Metazoa</taxon>
        <taxon>Spiralia</taxon>
        <taxon>Lophotrochozoa</taxon>
        <taxon>Mollusca</taxon>
        <taxon>Bivalvia</taxon>
        <taxon>Autobranchia</taxon>
        <taxon>Pteriomorphia</taxon>
        <taxon>Mytilida</taxon>
        <taxon>Mytiloidea</taxon>
        <taxon>Mytilidae</taxon>
        <taxon>Mytilinae</taxon>
        <taxon>Mytilus</taxon>
    </lineage>
</organism>
<dbReference type="SUPFAM" id="SSF56436">
    <property type="entry name" value="C-type lectin-like"/>
    <property type="match status" value="1"/>
</dbReference>
<feature type="region of interest" description="Disordered" evidence="2">
    <location>
        <begin position="175"/>
        <end position="305"/>
    </location>
</feature>
<dbReference type="OrthoDB" id="6340082at2759"/>
<feature type="chain" id="PRO_5026721002" description="C-type lectin domain-containing protein" evidence="3">
    <location>
        <begin position="19"/>
        <end position="305"/>
    </location>
</feature>
<dbReference type="PROSITE" id="PS50041">
    <property type="entry name" value="C_TYPE_LECTIN_2"/>
    <property type="match status" value="1"/>
</dbReference>
<dbReference type="PANTHER" id="PTHR22803">
    <property type="entry name" value="MANNOSE, PHOSPHOLIPASE, LECTIN RECEPTOR RELATED"/>
    <property type="match status" value="1"/>
</dbReference>
<protein>
    <recommendedName>
        <fullName evidence="4">C-type lectin domain-containing protein</fullName>
    </recommendedName>
</protein>
<feature type="domain" description="C-type lectin" evidence="4">
    <location>
        <begin position="34"/>
        <end position="156"/>
    </location>
</feature>
<dbReference type="SMART" id="SM00034">
    <property type="entry name" value="CLECT"/>
    <property type="match status" value="1"/>
</dbReference>
<reference evidence="5 6" key="1">
    <citation type="submission" date="2020-06" db="EMBL/GenBank/DDBJ databases">
        <authorList>
            <person name="Li R."/>
            <person name="Bekaert M."/>
        </authorList>
    </citation>
    <scope>NUCLEOTIDE SEQUENCE [LARGE SCALE GENOMIC DNA]</scope>
    <source>
        <strain evidence="6">wild</strain>
    </source>
</reference>
<dbReference type="CDD" id="cd00037">
    <property type="entry name" value="CLECT"/>
    <property type="match status" value="1"/>
</dbReference>
<feature type="compositionally biased region" description="Pro residues" evidence="2">
    <location>
        <begin position="292"/>
        <end position="305"/>
    </location>
</feature>
<evidence type="ECO:0000313" key="5">
    <source>
        <dbReference type="EMBL" id="CAC5391169.1"/>
    </source>
</evidence>
<feature type="signal peptide" evidence="3">
    <location>
        <begin position="1"/>
        <end position="18"/>
    </location>
</feature>
<evidence type="ECO:0000313" key="6">
    <source>
        <dbReference type="Proteomes" id="UP000507470"/>
    </source>
</evidence>
<sequence length="305" mass="34883">MLLRLLALLSTVLVLSSAAYYKPPRRCPSGWYLHGRSCYFFCRTLVNQKTASNICEKKGGYLARIDNIAEDNFLKQQAKSLSIAGKGSYWISPVCKKRVYQYKCSWKHESNNKAVTYEGWYSYEPNSNQKCAVLYCGYRYSWNDFNCNDKAYYICEKQVPSPVIPVPIPRPLPRTYLKPLIKPRPKSYSDSDSSDSSEKKGTKKYRKYGKKSSSSSSDEKKKIKPYRKKFGSGENYNDGKNKTRYNKKSSGSNSSEKWGGGKSKRRYSKKSSSSSSSSDEKNGKRSYSKKIPTPPQPKPLPPKRY</sequence>
<evidence type="ECO:0000259" key="4">
    <source>
        <dbReference type="PROSITE" id="PS50041"/>
    </source>
</evidence>
<evidence type="ECO:0000256" key="2">
    <source>
        <dbReference type="SAM" id="MobiDB-lite"/>
    </source>
</evidence>
<keyword evidence="1" id="KW-1015">Disulfide bond</keyword>
<dbReference type="InterPro" id="IPR016186">
    <property type="entry name" value="C-type_lectin-like/link_sf"/>
</dbReference>
<dbReference type="InterPro" id="IPR001304">
    <property type="entry name" value="C-type_lectin-like"/>
</dbReference>
<dbReference type="InterPro" id="IPR050111">
    <property type="entry name" value="C-type_lectin/snaclec_domain"/>
</dbReference>
<name>A0A6J8C7Z8_MYTCO</name>
<evidence type="ECO:0000256" key="1">
    <source>
        <dbReference type="ARBA" id="ARBA00023157"/>
    </source>
</evidence>
<dbReference type="Pfam" id="PF00059">
    <property type="entry name" value="Lectin_C"/>
    <property type="match status" value="1"/>
</dbReference>
<evidence type="ECO:0000256" key="3">
    <source>
        <dbReference type="SAM" id="SignalP"/>
    </source>
</evidence>
<dbReference type="Proteomes" id="UP000507470">
    <property type="component" value="Unassembled WGS sequence"/>
</dbReference>
<dbReference type="EMBL" id="CACVKT020004667">
    <property type="protein sequence ID" value="CAC5391169.1"/>
    <property type="molecule type" value="Genomic_DNA"/>
</dbReference>